<protein>
    <submittedName>
        <fullName evidence="1">Uncharacterized protein</fullName>
    </submittedName>
</protein>
<dbReference type="AlphaFoldDB" id="A0A2U3LPG0"/>
<accession>A0A2U3LPG0</accession>
<sequence>MQVLAKLEAPSPIYLTVHTLQGASQTFSSLQGWTIYGFCPNRSKL</sequence>
<name>A0A2U3LPG0_9FIRM</name>
<organism evidence="1 2">
    <name type="scientific">Candidatus Desulfosporosinus infrequens</name>
    <dbReference type="NCBI Taxonomy" id="2043169"/>
    <lineage>
        <taxon>Bacteria</taxon>
        <taxon>Bacillati</taxon>
        <taxon>Bacillota</taxon>
        <taxon>Clostridia</taxon>
        <taxon>Eubacteriales</taxon>
        <taxon>Desulfitobacteriaceae</taxon>
        <taxon>Desulfosporosinus</taxon>
    </lineage>
</organism>
<gene>
    <name evidence="1" type="ORF">SBF1_6960004</name>
</gene>
<dbReference type="Proteomes" id="UP000238916">
    <property type="component" value="Unassembled WGS sequence"/>
</dbReference>
<evidence type="ECO:0000313" key="1">
    <source>
        <dbReference type="EMBL" id="SPF53704.1"/>
    </source>
</evidence>
<evidence type="ECO:0000313" key="2">
    <source>
        <dbReference type="Proteomes" id="UP000238916"/>
    </source>
</evidence>
<proteinExistence type="predicted"/>
<dbReference type="EMBL" id="OMOF01000663">
    <property type="protein sequence ID" value="SPF53704.1"/>
    <property type="molecule type" value="Genomic_DNA"/>
</dbReference>
<reference evidence="2" key="1">
    <citation type="submission" date="2018-02" db="EMBL/GenBank/DDBJ databases">
        <authorList>
            <person name="Hausmann B."/>
        </authorList>
    </citation>
    <scope>NUCLEOTIDE SEQUENCE [LARGE SCALE GENOMIC DNA]</scope>
    <source>
        <strain evidence="2">Peat soil MAG SbF1</strain>
    </source>
</reference>